<evidence type="ECO:0000313" key="3">
    <source>
        <dbReference type="Proteomes" id="UP000886520"/>
    </source>
</evidence>
<feature type="compositionally biased region" description="Basic and acidic residues" evidence="1">
    <location>
        <begin position="21"/>
        <end position="33"/>
    </location>
</feature>
<comment type="caution">
    <text evidence="2">The sequence shown here is derived from an EMBL/GenBank/DDBJ whole genome shotgun (WGS) entry which is preliminary data.</text>
</comment>
<reference evidence="2" key="1">
    <citation type="submission" date="2021-01" db="EMBL/GenBank/DDBJ databases">
        <title>Adiantum capillus-veneris genome.</title>
        <authorList>
            <person name="Fang Y."/>
            <person name="Liao Q."/>
        </authorList>
    </citation>
    <scope>NUCLEOTIDE SEQUENCE</scope>
    <source>
        <strain evidence="2">H3</strain>
        <tissue evidence="2">Leaf</tissue>
    </source>
</reference>
<evidence type="ECO:0000313" key="2">
    <source>
        <dbReference type="EMBL" id="KAI5066523.1"/>
    </source>
</evidence>
<dbReference type="AlphaFoldDB" id="A0A9D4UEJ1"/>
<accession>A0A9D4UEJ1</accession>
<keyword evidence="3" id="KW-1185">Reference proteome</keyword>
<proteinExistence type="predicted"/>
<organism evidence="2 3">
    <name type="scientific">Adiantum capillus-veneris</name>
    <name type="common">Maidenhair fern</name>
    <dbReference type="NCBI Taxonomy" id="13818"/>
    <lineage>
        <taxon>Eukaryota</taxon>
        <taxon>Viridiplantae</taxon>
        <taxon>Streptophyta</taxon>
        <taxon>Embryophyta</taxon>
        <taxon>Tracheophyta</taxon>
        <taxon>Polypodiopsida</taxon>
        <taxon>Polypodiidae</taxon>
        <taxon>Polypodiales</taxon>
        <taxon>Pteridineae</taxon>
        <taxon>Pteridaceae</taxon>
        <taxon>Vittarioideae</taxon>
        <taxon>Adiantum</taxon>
    </lineage>
</organism>
<dbReference type="Proteomes" id="UP000886520">
    <property type="component" value="Chromosome 18"/>
</dbReference>
<name>A0A9D4UEJ1_ADICA</name>
<sequence length="103" mass="11546">MDTNEVNGHCACKCMRLRDREREERYDTRDVKPSSEGPTLVDESGLLMIAQAGTNCMHETDASLGYVDDDDGDDETDLRAKTCNLSTVVQKRYGLQSATIQKR</sequence>
<dbReference type="EMBL" id="JABFUD020000018">
    <property type="protein sequence ID" value="KAI5066523.1"/>
    <property type="molecule type" value="Genomic_DNA"/>
</dbReference>
<evidence type="ECO:0000256" key="1">
    <source>
        <dbReference type="SAM" id="MobiDB-lite"/>
    </source>
</evidence>
<protein>
    <submittedName>
        <fullName evidence="2">Uncharacterized protein</fullName>
    </submittedName>
</protein>
<gene>
    <name evidence="2" type="ORF">GOP47_0019147</name>
</gene>
<feature type="region of interest" description="Disordered" evidence="1">
    <location>
        <begin position="21"/>
        <end position="40"/>
    </location>
</feature>